<keyword evidence="3" id="KW-1185">Reference proteome</keyword>
<dbReference type="EMBL" id="CAJFDH010000005">
    <property type="protein sequence ID" value="CAD5223557.1"/>
    <property type="molecule type" value="Genomic_DNA"/>
</dbReference>
<keyword evidence="1" id="KW-0732">Signal</keyword>
<feature type="signal peptide" evidence="1">
    <location>
        <begin position="1"/>
        <end position="21"/>
    </location>
</feature>
<sequence>MIFRRILSFSIVTPLLLQVFSNNHSHEHHFDYSLIDPIAYCIDIARHEALYTLQELVYNGFADIPRDVYRIAGYIADCTKFPSAFKKQYDEILLQMEETFDRFYTGGACMQYLIEDVKEICLIKSSLKKSDINSTNIQKFCGPLMHLILPCIFYHVNELCPYNGEIMKLVTYMPFYFTEAVTPNTVFEEAPNSTNQCMNIFDKSLVQTFNMLYMDEETREENKHSESKIIYDYLLKDFINFAKGVSNGQ</sequence>
<accession>A0A811L612</accession>
<feature type="chain" id="PRO_5035595341" evidence="1">
    <location>
        <begin position="22"/>
        <end position="249"/>
    </location>
</feature>
<dbReference type="EMBL" id="CAJFCW020000005">
    <property type="protein sequence ID" value="CAG9118202.1"/>
    <property type="molecule type" value="Genomic_DNA"/>
</dbReference>
<name>A0A811L612_9BILA</name>
<evidence type="ECO:0000313" key="2">
    <source>
        <dbReference type="EMBL" id="CAD5223557.1"/>
    </source>
</evidence>
<protein>
    <submittedName>
        <fullName evidence="2">Uncharacterized protein</fullName>
    </submittedName>
</protein>
<dbReference type="Proteomes" id="UP000783686">
    <property type="component" value="Unassembled WGS sequence"/>
</dbReference>
<gene>
    <name evidence="2" type="ORF">BOKJ2_LOCUS10327</name>
</gene>
<evidence type="ECO:0000313" key="3">
    <source>
        <dbReference type="Proteomes" id="UP000614601"/>
    </source>
</evidence>
<organism evidence="2 3">
    <name type="scientific">Bursaphelenchus okinawaensis</name>
    <dbReference type="NCBI Taxonomy" id="465554"/>
    <lineage>
        <taxon>Eukaryota</taxon>
        <taxon>Metazoa</taxon>
        <taxon>Ecdysozoa</taxon>
        <taxon>Nematoda</taxon>
        <taxon>Chromadorea</taxon>
        <taxon>Rhabditida</taxon>
        <taxon>Tylenchina</taxon>
        <taxon>Tylenchomorpha</taxon>
        <taxon>Aphelenchoidea</taxon>
        <taxon>Aphelenchoididae</taxon>
        <taxon>Bursaphelenchus</taxon>
    </lineage>
</organism>
<evidence type="ECO:0000256" key="1">
    <source>
        <dbReference type="SAM" id="SignalP"/>
    </source>
</evidence>
<dbReference type="AlphaFoldDB" id="A0A811L612"/>
<dbReference type="Proteomes" id="UP000614601">
    <property type="component" value="Unassembled WGS sequence"/>
</dbReference>
<comment type="caution">
    <text evidence="2">The sequence shown here is derived from an EMBL/GenBank/DDBJ whole genome shotgun (WGS) entry which is preliminary data.</text>
</comment>
<reference evidence="2" key="1">
    <citation type="submission" date="2020-09" db="EMBL/GenBank/DDBJ databases">
        <authorList>
            <person name="Kikuchi T."/>
        </authorList>
    </citation>
    <scope>NUCLEOTIDE SEQUENCE</scope>
    <source>
        <strain evidence="2">SH1</strain>
    </source>
</reference>
<dbReference type="OrthoDB" id="10598471at2759"/>
<proteinExistence type="predicted"/>